<dbReference type="PANTHER" id="PTHR30290:SF38">
    <property type="entry name" value="D,D-DIPEPTIDE-BINDING PERIPLASMIC PROTEIN DDPA-RELATED"/>
    <property type="match status" value="1"/>
</dbReference>
<dbReference type="KEGG" id="rtg:NCTC13098_01595"/>
<dbReference type="EMBL" id="LR131271">
    <property type="protein sequence ID" value="VDR25283.1"/>
    <property type="molecule type" value="Genomic_DNA"/>
</dbReference>
<evidence type="ECO:0000256" key="3">
    <source>
        <dbReference type="SAM" id="MobiDB-lite"/>
    </source>
</evidence>
<evidence type="ECO:0000256" key="2">
    <source>
        <dbReference type="ARBA" id="ARBA00022729"/>
    </source>
</evidence>
<dbReference type="Proteomes" id="UP000274346">
    <property type="component" value="Chromosome"/>
</dbReference>
<evidence type="ECO:0000313" key="6">
    <source>
        <dbReference type="Proteomes" id="UP000274346"/>
    </source>
</evidence>
<proteinExistence type="inferred from homology"/>
<dbReference type="Gene3D" id="3.10.105.10">
    <property type="entry name" value="Dipeptide-binding Protein, Domain 3"/>
    <property type="match status" value="1"/>
</dbReference>
<feature type="domain" description="Solute-binding protein family 5" evidence="4">
    <location>
        <begin position="1"/>
        <end position="199"/>
    </location>
</feature>
<sequence length="282" mass="30801">MTAEAVKLSFERLMRIKQGPSEAFPSGLKIDAVDPTTVRFTLPEPFAPFLHTLANDGASIVNPAVLKANADDDARGWLAEHTAGSGPYMLQRWQKGQQLVLVPNPHYSGIKPVFKRVTVKIIGESSARRLQLTKGDLDIADALPVDQFAALKKEDRVAVYDYPALRVTYLYLNNGKAPMNQVDLRRAVSWATDYKGMVNGSSAATASRCAARSRTACGAMTPAPCSTPSIWTKPKPRWKKWRISPKPCRSSTPIMTLTGAYRPLHPGEPAGARYPGEARKAG</sequence>
<keyword evidence="2" id="KW-0732">Signal</keyword>
<evidence type="ECO:0000313" key="5">
    <source>
        <dbReference type="EMBL" id="VDR25283.1"/>
    </source>
</evidence>
<dbReference type="GO" id="GO:1904680">
    <property type="term" value="F:peptide transmembrane transporter activity"/>
    <property type="evidence" value="ECO:0007669"/>
    <property type="project" value="TreeGrafter"/>
</dbReference>
<dbReference type="InterPro" id="IPR000914">
    <property type="entry name" value="SBP_5_dom"/>
</dbReference>
<dbReference type="PANTHER" id="PTHR30290">
    <property type="entry name" value="PERIPLASMIC BINDING COMPONENT OF ABC TRANSPORTER"/>
    <property type="match status" value="1"/>
</dbReference>
<reference evidence="5 6" key="1">
    <citation type="submission" date="2018-12" db="EMBL/GenBank/DDBJ databases">
        <authorList>
            <consortium name="Pathogen Informatics"/>
        </authorList>
    </citation>
    <scope>NUCLEOTIDE SEQUENCE [LARGE SCALE GENOMIC DNA]</scope>
    <source>
        <strain evidence="5 6">NCTC13098</strain>
    </source>
</reference>
<gene>
    <name evidence="5" type="primary">dppA_6</name>
    <name evidence="5" type="ORF">NCTC13098_01595</name>
</gene>
<dbReference type="Gene3D" id="3.40.190.10">
    <property type="entry name" value="Periplasmic binding protein-like II"/>
    <property type="match status" value="1"/>
</dbReference>
<evidence type="ECO:0000256" key="1">
    <source>
        <dbReference type="ARBA" id="ARBA00005695"/>
    </source>
</evidence>
<dbReference type="InterPro" id="IPR039424">
    <property type="entry name" value="SBP_5"/>
</dbReference>
<name>A0A3P8M1T3_RAOTE</name>
<dbReference type="AlphaFoldDB" id="A0A3P8M1T3"/>
<dbReference type="GO" id="GO:0030288">
    <property type="term" value="C:outer membrane-bounded periplasmic space"/>
    <property type="evidence" value="ECO:0007669"/>
    <property type="project" value="TreeGrafter"/>
</dbReference>
<evidence type="ECO:0000259" key="4">
    <source>
        <dbReference type="Pfam" id="PF00496"/>
    </source>
</evidence>
<dbReference type="GO" id="GO:0042938">
    <property type="term" value="P:dipeptide transport"/>
    <property type="evidence" value="ECO:0007669"/>
    <property type="project" value="TreeGrafter"/>
</dbReference>
<dbReference type="SUPFAM" id="SSF53850">
    <property type="entry name" value="Periplasmic binding protein-like II"/>
    <property type="match status" value="1"/>
</dbReference>
<feature type="region of interest" description="Disordered" evidence="3">
    <location>
        <begin position="259"/>
        <end position="282"/>
    </location>
</feature>
<dbReference type="Gene3D" id="3.90.76.10">
    <property type="entry name" value="Dipeptide-binding Protein, Domain 1"/>
    <property type="match status" value="1"/>
</dbReference>
<accession>A0A3P8M1T3</accession>
<organism evidence="5 6">
    <name type="scientific">Raoultella terrigena</name>
    <name type="common">Klebsiella terrigena</name>
    <dbReference type="NCBI Taxonomy" id="577"/>
    <lineage>
        <taxon>Bacteria</taxon>
        <taxon>Pseudomonadati</taxon>
        <taxon>Pseudomonadota</taxon>
        <taxon>Gammaproteobacteria</taxon>
        <taxon>Enterobacterales</taxon>
        <taxon>Enterobacteriaceae</taxon>
        <taxon>Klebsiella/Raoultella group</taxon>
        <taxon>Raoultella</taxon>
    </lineage>
</organism>
<dbReference type="Pfam" id="PF00496">
    <property type="entry name" value="SBP_bac_5"/>
    <property type="match status" value="1"/>
</dbReference>
<protein>
    <submittedName>
        <fullName evidence="5">Dipeptide-binding protein</fullName>
    </submittedName>
</protein>
<comment type="similarity">
    <text evidence="1">Belongs to the bacterial solute-binding protein 5 family.</text>
</comment>